<dbReference type="InterPro" id="IPR050678">
    <property type="entry name" value="DNA_Partitioning_ATPase"/>
</dbReference>
<evidence type="ECO:0000259" key="2">
    <source>
        <dbReference type="Pfam" id="PF13614"/>
    </source>
</evidence>
<gene>
    <name evidence="3" type="ORF">ACFP3V_09745</name>
</gene>
<dbReference type="RefSeq" id="WP_380582039.1">
    <property type="nucleotide sequence ID" value="NZ_JBHSQJ010000034.1"/>
</dbReference>
<name>A0ABW1G1C0_9ACTN</name>
<feature type="region of interest" description="Disordered" evidence="1">
    <location>
        <begin position="329"/>
        <end position="362"/>
    </location>
</feature>
<feature type="compositionally biased region" description="Low complexity" evidence="1">
    <location>
        <begin position="330"/>
        <end position="341"/>
    </location>
</feature>
<evidence type="ECO:0000256" key="1">
    <source>
        <dbReference type="SAM" id="MobiDB-lite"/>
    </source>
</evidence>
<dbReference type="Proteomes" id="UP001596174">
    <property type="component" value="Unassembled WGS sequence"/>
</dbReference>
<dbReference type="PANTHER" id="PTHR13696:SF52">
    <property type="entry name" value="PARA FAMILY PROTEIN CT_582"/>
    <property type="match status" value="1"/>
</dbReference>
<sequence>MPETLPESLTVAEPVPGPRTQEHVPRETLTDMQDSDTPPLADDTPIARAAQAAVSAMARVGEALPRPAQTRVMVVANQKGGVGKTTTTVNLAASLALHGARVLVIDLDPQGNASTALGIDHHAEVPSIYDVLVEGKPLADVVQPVIDVEGLFCCPATIDLAGAEIELVSLVARESRLQKAIAAYEQPLDYVLIDCPPSLGLLTVNAMVAGQEVLIPIQCEYYALEGLGQLLRNVDLVRAHLNPQLHVSTILLTMYDARTRLASQVAEEVRSHFQHEVLRTSIPRSVRVSEAPSYGQTVLTYDPGSSGALSYLEAAREIALRGAESDAKAAEAAYSPDAASPGVFVQQQPRSFEQHSTVEGNR</sequence>
<evidence type="ECO:0000313" key="4">
    <source>
        <dbReference type="Proteomes" id="UP001596174"/>
    </source>
</evidence>
<proteinExistence type="predicted"/>
<keyword evidence="4" id="KW-1185">Reference proteome</keyword>
<accession>A0ABW1G1C0</accession>
<organism evidence="3 4">
    <name type="scientific">Streptacidiphilus monticola</name>
    <dbReference type="NCBI Taxonomy" id="2161674"/>
    <lineage>
        <taxon>Bacteria</taxon>
        <taxon>Bacillati</taxon>
        <taxon>Actinomycetota</taxon>
        <taxon>Actinomycetes</taxon>
        <taxon>Kitasatosporales</taxon>
        <taxon>Streptomycetaceae</taxon>
        <taxon>Streptacidiphilus</taxon>
    </lineage>
</organism>
<dbReference type="InterPro" id="IPR027417">
    <property type="entry name" value="P-loop_NTPase"/>
</dbReference>
<feature type="region of interest" description="Disordered" evidence="1">
    <location>
        <begin position="1"/>
        <end position="40"/>
    </location>
</feature>
<dbReference type="Gene3D" id="3.40.50.300">
    <property type="entry name" value="P-loop containing nucleotide triphosphate hydrolases"/>
    <property type="match status" value="1"/>
</dbReference>
<feature type="compositionally biased region" description="Polar residues" evidence="1">
    <location>
        <begin position="345"/>
        <end position="362"/>
    </location>
</feature>
<protein>
    <submittedName>
        <fullName evidence="3">ParA family protein</fullName>
    </submittedName>
</protein>
<dbReference type="SUPFAM" id="SSF52540">
    <property type="entry name" value="P-loop containing nucleoside triphosphate hydrolases"/>
    <property type="match status" value="1"/>
</dbReference>
<dbReference type="EMBL" id="JBHSQJ010000034">
    <property type="protein sequence ID" value="MFC5907504.1"/>
    <property type="molecule type" value="Genomic_DNA"/>
</dbReference>
<feature type="compositionally biased region" description="Basic and acidic residues" evidence="1">
    <location>
        <begin position="20"/>
        <end position="29"/>
    </location>
</feature>
<dbReference type="CDD" id="cd02042">
    <property type="entry name" value="ParAB_family"/>
    <property type="match status" value="1"/>
</dbReference>
<dbReference type="Pfam" id="PF13614">
    <property type="entry name" value="AAA_31"/>
    <property type="match status" value="1"/>
</dbReference>
<dbReference type="InterPro" id="IPR025669">
    <property type="entry name" value="AAA_dom"/>
</dbReference>
<dbReference type="PANTHER" id="PTHR13696">
    <property type="entry name" value="P-LOOP CONTAINING NUCLEOSIDE TRIPHOSPHATE HYDROLASE"/>
    <property type="match status" value="1"/>
</dbReference>
<comment type="caution">
    <text evidence="3">The sequence shown here is derived from an EMBL/GenBank/DDBJ whole genome shotgun (WGS) entry which is preliminary data.</text>
</comment>
<reference evidence="4" key="1">
    <citation type="journal article" date="2019" name="Int. J. Syst. Evol. Microbiol.">
        <title>The Global Catalogue of Microorganisms (GCM) 10K type strain sequencing project: providing services to taxonomists for standard genome sequencing and annotation.</title>
        <authorList>
            <consortium name="The Broad Institute Genomics Platform"/>
            <consortium name="The Broad Institute Genome Sequencing Center for Infectious Disease"/>
            <person name="Wu L."/>
            <person name="Ma J."/>
        </authorList>
    </citation>
    <scope>NUCLEOTIDE SEQUENCE [LARGE SCALE GENOMIC DNA]</scope>
    <source>
        <strain evidence="4">JCM 4816</strain>
    </source>
</reference>
<feature type="domain" description="AAA" evidence="2">
    <location>
        <begin position="71"/>
        <end position="246"/>
    </location>
</feature>
<evidence type="ECO:0000313" key="3">
    <source>
        <dbReference type="EMBL" id="MFC5907504.1"/>
    </source>
</evidence>